<comment type="caution">
    <text evidence="1">The sequence shown here is derived from an EMBL/GenBank/DDBJ whole genome shotgun (WGS) entry which is preliminary data.</text>
</comment>
<keyword evidence="2" id="KW-1185">Reference proteome</keyword>
<protein>
    <submittedName>
        <fullName evidence="1">Uncharacterized protein</fullName>
    </submittedName>
</protein>
<dbReference type="Proteomes" id="UP000299102">
    <property type="component" value="Unassembled WGS sequence"/>
</dbReference>
<dbReference type="STRING" id="151549.A0A4C1YTU2"/>
<sequence length="172" mass="19210">MVEERQARYAVGAWEPALEAVFSRHASAKLAYTGRLDINDYTQDGFYVQKRLIKTLAPLSELLQRRGPARGPVYVANFQTVCTSESPVVVPDDENLRSYVLRLSLRLDEQLTSAETSPIGYDVNYSLQKSTREKAEILGEFVAQQLSGLTRDRDCSAPAVDCTSPSSWCLFP</sequence>
<dbReference type="OrthoDB" id="7537227at2759"/>
<gene>
    <name evidence="1" type="ORF">EVAR_62050_1</name>
</gene>
<accession>A0A4C1YTU2</accession>
<organism evidence="1 2">
    <name type="scientific">Eumeta variegata</name>
    <name type="common">Bagworm moth</name>
    <name type="synonym">Eumeta japonica</name>
    <dbReference type="NCBI Taxonomy" id="151549"/>
    <lineage>
        <taxon>Eukaryota</taxon>
        <taxon>Metazoa</taxon>
        <taxon>Ecdysozoa</taxon>
        <taxon>Arthropoda</taxon>
        <taxon>Hexapoda</taxon>
        <taxon>Insecta</taxon>
        <taxon>Pterygota</taxon>
        <taxon>Neoptera</taxon>
        <taxon>Endopterygota</taxon>
        <taxon>Lepidoptera</taxon>
        <taxon>Glossata</taxon>
        <taxon>Ditrysia</taxon>
        <taxon>Tineoidea</taxon>
        <taxon>Psychidae</taxon>
        <taxon>Oiketicinae</taxon>
        <taxon>Eumeta</taxon>
    </lineage>
</organism>
<dbReference type="EMBL" id="BGZK01001343">
    <property type="protein sequence ID" value="GBP77715.1"/>
    <property type="molecule type" value="Genomic_DNA"/>
</dbReference>
<reference evidence="1 2" key="1">
    <citation type="journal article" date="2019" name="Commun. Biol.">
        <title>The bagworm genome reveals a unique fibroin gene that provides high tensile strength.</title>
        <authorList>
            <person name="Kono N."/>
            <person name="Nakamura H."/>
            <person name="Ohtoshi R."/>
            <person name="Tomita M."/>
            <person name="Numata K."/>
            <person name="Arakawa K."/>
        </authorList>
    </citation>
    <scope>NUCLEOTIDE SEQUENCE [LARGE SCALE GENOMIC DNA]</scope>
</reference>
<evidence type="ECO:0000313" key="2">
    <source>
        <dbReference type="Proteomes" id="UP000299102"/>
    </source>
</evidence>
<proteinExistence type="predicted"/>
<evidence type="ECO:0000313" key="1">
    <source>
        <dbReference type="EMBL" id="GBP77715.1"/>
    </source>
</evidence>
<name>A0A4C1YTU2_EUMVA</name>
<dbReference type="AlphaFoldDB" id="A0A4C1YTU2"/>